<protein>
    <submittedName>
        <fullName evidence="3">Putative ATP-binding membrane protein</fullName>
    </submittedName>
</protein>
<keyword evidence="1" id="KW-1133">Transmembrane helix</keyword>
<dbReference type="PANTHER" id="PTHR42698">
    <property type="entry name" value="GTPASE ERA"/>
    <property type="match status" value="1"/>
</dbReference>
<organism evidence="3 4">
    <name type="scientific">Luteococcus japonicus LSP_Lj1</name>
    <dbReference type="NCBI Taxonomy" id="1255658"/>
    <lineage>
        <taxon>Bacteria</taxon>
        <taxon>Bacillati</taxon>
        <taxon>Actinomycetota</taxon>
        <taxon>Actinomycetes</taxon>
        <taxon>Propionibacteriales</taxon>
        <taxon>Propionibacteriaceae</taxon>
        <taxon>Luteococcus</taxon>
    </lineage>
</organism>
<dbReference type="AlphaFoldDB" id="A0A1R4KNM3"/>
<feature type="transmembrane region" description="Helical" evidence="1">
    <location>
        <begin position="433"/>
        <end position="457"/>
    </location>
</feature>
<proteinExistence type="predicted"/>
<dbReference type="Proteomes" id="UP000188342">
    <property type="component" value="Unassembled WGS sequence"/>
</dbReference>
<dbReference type="GO" id="GO:0000028">
    <property type="term" value="P:ribosomal small subunit assembly"/>
    <property type="evidence" value="ECO:0007669"/>
    <property type="project" value="TreeGrafter"/>
</dbReference>
<name>A0A1R4KNM3_9ACTN</name>
<dbReference type="GO" id="GO:0005525">
    <property type="term" value="F:GTP binding"/>
    <property type="evidence" value="ECO:0007669"/>
    <property type="project" value="InterPro"/>
</dbReference>
<dbReference type="GO" id="GO:0019843">
    <property type="term" value="F:rRNA binding"/>
    <property type="evidence" value="ECO:0007669"/>
    <property type="project" value="TreeGrafter"/>
</dbReference>
<keyword evidence="3" id="KW-0067">ATP-binding</keyword>
<evidence type="ECO:0000256" key="1">
    <source>
        <dbReference type="SAM" id="Phobius"/>
    </source>
</evidence>
<keyword evidence="1" id="KW-0472">Membrane</keyword>
<reference evidence="3 4" key="1">
    <citation type="submission" date="2017-02" db="EMBL/GenBank/DDBJ databases">
        <authorList>
            <person name="Peterson S.W."/>
        </authorList>
    </citation>
    <scope>NUCLEOTIDE SEQUENCE [LARGE SCALE GENOMIC DNA]</scope>
    <source>
        <strain evidence="3 4">LSP_Lj1</strain>
    </source>
</reference>
<feature type="domain" description="G" evidence="2">
    <location>
        <begin position="59"/>
        <end position="192"/>
    </location>
</feature>
<keyword evidence="3" id="KW-0547">Nucleotide-binding</keyword>
<sequence>MARNRTNPDRMGVADKVKALAETIELADGRADAELVAEARNVVGHTDKRLAFSGDITVVALAGATGSGKSSTFNALSGTQLAVPGVTRPTTSKAMAAYWGSEVPNDLLDWLEVPTRHVVTGGDAALDGLVLLDLPDHDSTERAHRDEVDRLVQLVDMFIWVVDPQKYADAALHDRYLKPLAQHAEVMMVVLNQADRLPEGQLEPTLRDLRALLDSEGLEKAQLCAISAMTGMGVPELRGQLATAIQNKQMAAKRLEGDVVQVARKLSEDIGHADPDEVSKGREAQLNKALGEAAGVGVVSEAVLKATRRRGTLATGWPAITWIKRFKPDPLRRLHLDAVKINKKQELEPARVQRTGVNRKGISFNGVQQARVDSAVRAVADEAAVGLPRGWQDAVRDASRRDEKLLPDELDRAIATTDLAMDRGTGWWKIFQVLQWLLITCVVVGLGWLGLRMALIYFGAMDLSLGPTWYGIPIPTWLVAGGVAAGVLLALVSRVFVEFAAKRKASRATHVLEKSIGQVSRERIINPINGELRRYEQARDMIARAR</sequence>
<dbReference type="CDD" id="cd11383">
    <property type="entry name" value="YfjP"/>
    <property type="match status" value="1"/>
</dbReference>
<dbReference type="PANTHER" id="PTHR42698:SF1">
    <property type="entry name" value="GTPASE ERA, MITOCHONDRIAL"/>
    <property type="match status" value="1"/>
</dbReference>
<dbReference type="Pfam" id="PF01926">
    <property type="entry name" value="MMR_HSR1"/>
    <property type="match status" value="1"/>
</dbReference>
<keyword evidence="4" id="KW-1185">Reference proteome</keyword>
<dbReference type="InterPro" id="IPR006073">
    <property type="entry name" value="GTP-bd"/>
</dbReference>
<evidence type="ECO:0000259" key="2">
    <source>
        <dbReference type="Pfam" id="PF01926"/>
    </source>
</evidence>
<dbReference type="InterPro" id="IPR027417">
    <property type="entry name" value="P-loop_NTPase"/>
</dbReference>
<dbReference type="STRING" id="1255658.FM114_16355"/>
<accession>A0A1R4KNM3</accession>
<dbReference type="GO" id="GO:0005524">
    <property type="term" value="F:ATP binding"/>
    <property type="evidence" value="ECO:0007669"/>
    <property type="project" value="UniProtKB-KW"/>
</dbReference>
<keyword evidence="1" id="KW-0812">Transmembrane</keyword>
<dbReference type="GO" id="GO:0043024">
    <property type="term" value="F:ribosomal small subunit binding"/>
    <property type="evidence" value="ECO:0007669"/>
    <property type="project" value="TreeGrafter"/>
</dbReference>
<dbReference type="GO" id="GO:0005829">
    <property type="term" value="C:cytosol"/>
    <property type="evidence" value="ECO:0007669"/>
    <property type="project" value="TreeGrafter"/>
</dbReference>
<dbReference type="InterPro" id="IPR005662">
    <property type="entry name" value="GTPase_Era-like"/>
</dbReference>
<gene>
    <name evidence="3" type="ORF">FM114_16355</name>
</gene>
<evidence type="ECO:0000313" key="4">
    <source>
        <dbReference type="Proteomes" id="UP000188342"/>
    </source>
</evidence>
<feature type="transmembrane region" description="Helical" evidence="1">
    <location>
        <begin position="477"/>
        <end position="497"/>
    </location>
</feature>
<dbReference type="OrthoDB" id="974105at2"/>
<dbReference type="Gene3D" id="3.40.50.300">
    <property type="entry name" value="P-loop containing nucleotide triphosphate hydrolases"/>
    <property type="match status" value="1"/>
</dbReference>
<dbReference type="SUPFAM" id="SSF52540">
    <property type="entry name" value="P-loop containing nucleoside triphosphate hydrolases"/>
    <property type="match status" value="1"/>
</dbReference>
<dbReference type="EMBL" id="FUKQ01000064">
    <property type="protein sequence ID" value="SJN45859.1"/>
    <property type="molecule type" value="Genomic_DNA"/>
</dbReference>
<evidence type="ECO:0000313" key="3">
    <source>
        <dbReference type="EMBL" id="SJN45859.1"/>
    </source>
</evidence>
<dbReference type="RefSeq" id="WP_094766210.1">
    <property type="nucleotide sequence ID" value="NZ_FUKQ01000064.1"/>
</dbReference>